<name>A0A6L5WM63_9BACT</name>
<reference evidence="4 5" key="1">
    <citation type="submission" date="2019-09" db="EMBL/GenBank/DDBJ databases">
        <authorList>
            <person name="Silva M."/>
            <person name="Pereira G."/>
            <person name="Lopes-Da-Costa L."/>
            <person name="Silva E."/>
        </authorList>
    </citation>
    <scope>NUCLEOTIDE SEQUENCE [LARGE SCALE GENOMIC DNA]</scope>
    <source>
        <strain evidence="4 5">FMV-PI01</strain>
    </source>
</reference>
<feature type="transmembrane region" description="Helical" evidence="2">
    <location>
        <begin position="128"/>
        <end position="148"/>
    </location>
</feature>
<proteinExistence type="inferred from homology"/>
<keyword evidence="2" id="KW-0812">Transmembrane</keyword>
<organism evidence="4 5">
    <name type="scientific">Campylobacter portucalensis</name>
    <dbReference type="NCBI Taxonomy" id="2608384"/>
    <lineage>
        <taxon>Bacteria</taxon>
        <taxon>Pseudomonadati</taxon>
        <taxon>Campylobacterota</taxon>
        <taxon>Epsilonproteobacteria</taxon>
        <taxon>Campylobacterales</taxon>
        <taxon>Campylobacteraceae</taxon>
        <taxon>Campylobacter</taxon>
    </lineage>
</organism>
<dbReference type="EMBL" id="VWSJ01000024">
    <property type="protein sequence ID" value="MSN96761.1"/>
    <property type="molecule type" value="Genomic_DNA"/>
</dbReference>
<sequence length="311" mass="37646">MIILGNKYKFNEIELNKLNKKFKNLKILEYNENKKSYISARQDIKNLLSNGCYKYLVINSDQNINNRMIKFITLLGFKYRKKSIKIISIQKLLEEYLKKLYIPDDDKNLDFLMDIKTYNIFQYSIKKFIDFIACFILLFINFFFKFYVQKKIKEQSPGSLYFIQNRIGKNVKVFKCYKFRTMHENSNLKKYTSKNDDRIFPFGDFLRKTRLDEIPQCFNIIKGDMHLVGPRAEWDILVKEYEQEIPYYNERHIVKPGITGWAQVNYPYGENIYDTKQKLMYDLYYIKHWSIWLEIKIIFATITIMIRKKGI</sequence>
<keyword evidence="2" id="KW-1133">Transmembrane helix</keyword>
<dbReference type="GO" id="GO:0016780">
    <property type="term" value="F:phosphotransferase activity, for other substituted phosphate groups"/>
    <property type="evidence" value="ECO:0007669"/>
    <property type="project" value="TreeGrafter"/>
</dbReference>
<keyword evidence="4" id="KW-0808">Transferase</keyword>
<evidence type="ECO:0000256" key="1">
    <source>
        <dbReference type="ARBA" id="ARBA00006464"/>
    </source>
</evidence>
<evidence type="ECO:0000259" key="3">
    <source>
        <dbReference type="Pfam" id="PF02397"/>
    </source>
</evidence>
<dbReference type="PANTHER" id="PTHR30576:SF0">
    <property type="entry name" value="UNDECAPRENYL-PHOSPHATE N-ACETYLGALACTOSAMINYL 1-PHOSPHATE TRANSFERASE-RELATED"/>
    <property type="match status" value="1"/>
</dbReference>
<dbReference type="AlphaFoldDB" id="A0A6L5WM63"/>
<evidence type="ECO:0000256" key="2">
    <source>
        <dbReference type="SAM" id="Phobius"/>
    </source>
</evidence>
<evidence type="ECO:0000313" key="5">
    <source>
        <dbReference type="Proteomes" id="UP000476338"/>
    </source>
</evidence>
<dbReference type="Pfam" id="PF02397">
    <property type="entry name" value="Bac_transf"/>
    <property type="match status" value="1"/>
</dbReference>
<reference evidence="4 5" key="2">
    <citation type="submission" date="2020-03" db="EMBL/GenBank/DDBJ databases">
        <title>Campylobacter portucalensis sp. nov., a new species of Campylobacter isolated from the reproductive tract of bulls.</title>
        <authorList>
            <person name="Silva M.F."/>
            <person name="Pereira G."/>
            <person name="Carneiro C."/>
            <person name="Hemphill A."/>
            <person name="Mateus L."/>
            <person name="Lopes-Da-Costa L."/>
            <person name="Silva E."/>
        </authorList>
    </citation>
    <scope>NUCLEOTIDE SEQUENCE [LARGE SCALE GENOMIC DNA]</scope>
    <source>
        <strain evidence="4 5">FMV-PI01</strain>
    </source>
</reference>
<feature type="transmembrane region" description="Helical" evidence="2">
    <location>
        <begin position="289"/>
        <end position="306"/>
    </location>
</feature>
<protein>
    <submittedName>
        <fullName evidence="4">Sugar transferase</fullName>
    </submittedName>
</protein>
<dbReference type="Proteomes" id="UP000476338">
    <property type="component" value="Unassembled WGS sequence"/>
</dbReference>
<dbReference type="RefSeq" id="WP_326833115.1">
    <property type="nucleotide sequence ID" value="NZ_VWSJ01000024.1"/>
</dbReference>
<comment type="similarity">
    <text evidence="1">Belongs to the bacterial sugar transferase family.</text>
</comment>
<feature type="domain" description="Bacterial sugar transferase" evidence="3">
    <location>
        <begin position="126"/>
        <end position="306"/>
    </location>
</feature>
<keyword evidence="5" id="KW-1185">Reference proteome</keyword>
<keyword evidence="2" id="KW-0472">Membrane</keyword>
<gene>
    <name evidence="4" type="ORF">F1B92_06225</name>
</gene>
<dbReference type="InterPro" id="IPR003362">
    <property type="entry name" value="Bact_transf"/>
</dbReference>
<dbReference type="PANTHER" id="PTHR30576">
    <property type="entry name" value="COLANIC BIOSYNTHESIS UDP-GLUCOSE LIPID CARRIER TRANSFERASE"/>
    <property type="match status" value="1"/>
</dbReference>
<comment type="caution">
    <text evidence="4">The sequence shown here is derived from an EMBL/GenBank/DDBJ whole genome shotgun (WGS) entry which is preliminary data.</text>
</comment>
<evidence type="ECO:0000313" key="4">
    <source>
        <dbReference type="EMBL" id="MSN96761.1"/>
    </source>
</evidence>
<accession>A0A6L5WM63</accession>